<dbReference type="GO" id="GO:0004799">
    <property type="term" value="F:thymidylate synthase activity"/>
    <property type="evidence" value="ECO:0007669"/>
    <property type="project" value="TreeGrafter"/>
</dbReference>
<evidence type="ECO:0000313" key="5">
    <source>
        <dbReference type="EMBL" id="CEF89653.1"/>
    </source>
</evidence>
<dbReference type="GO" id="GO:0032259">
    <property type="term" value="P:methylation"/>
    <property type="evidence" value="ECO:0007669"/>
    <property type="project" value="UniProtKB-KW"/>
</dbReference>
<evidence type="ECO:0000256" key="1">
    <source>
        <dbReference type="ARBA" id="ARBA00009972"/>
    </source>
</evidence>
<dbReference type="EMBL" id="LN610577">
    <property type="protein sequence ID" value="CEF89653.1"/>
    <property type="molecule type" value="Genomic_DNA"/>
</dbReference>
<dbReference type="InterPro" id="IPR045097">
    <property type="entry name" value="Thymidate_synth/dCMP_Mease"/>
</dbReference>
<accession>A0A0A1IUL8</accession>
<evidence type="ECO:0000256" key="3">
    <source>
        <dbReference type="ARBA" id="ARBA00022679"/>
    </source>
</evidence>
<dbReference type="Gene3D" id="3.30.572.10">
    <property type="entry name" value="Thymidylate synthase/dCMP hydroxymethylase domain"/>
    <property type="match status" value="1"/>
</dbReference>
<dbReference type="RefSeq" id="YP_009125117.1">
    <property type="nucleotide sequence ID" value="NC_026594.1"/>
</dbReference>
<dbReference type="GeneID" id="23679999"/>
<dbReference type="Pfam" id="PF00303">
    <property type="entry name" value="Thymidylat_synt"/>
    <property type="match status" value="1"/>
</dbReference>
<proteinExistence type="inferred from homology"/>
<dbReference type="PANTHER" id="PTHR11548:SF1">
    <property type="entry name" value="THYMIDYLATE SYNTHASE 1"/>
    <property type="match status" value="1"/>
</dbReference>
<organism evidence="5 6">
    <name type="scientific">Pseudomonas phage vB_PaeS_PAO1_Ab18</name>
    <dbReference type="NCBI Taxonomy" id="1548905"/>
    <lineage>
        <taxon>Viruses</taxon>
        <taxon>Duplodnaviria</taxon>
        <taxon>Heunggongvirae</taxon>
        <taxon>Uroviricota</taxon>
        <taxon>Caudoviricetes</taxon>
        <taxon>Mesyanzhinovviridae</taxon>
        <taxon>Bradleyvirinae</taxon>
        <taxon>Abidjanvirus</taxon>
        <taxon>Abidjanvirus Ab18</taxon>
        <taxon>Pseudomonas virus Ab18</taxon>
    </lineage>
</organism>
<dbReference type="OrthoDB" id="8077at10239"/>
<gene>
    <name evidence="5" type="primary">ORF14</name>
</gene>
<dbReference type="InterPro" id="IPR036926">
    <property type="entry name" value="Thymidate_synth/dCMP_Mease_sf"/>
</dbReference>
<sequence>MKVIKARNAQQALPEALYQIQREGVRRDSRNGPVLKFPTPTTIQYTNPTERVVFWASRDANPFFHLMESLWMLAGRNDVAFVSGYVARMATFSDDGQTFHGAYGYRWRQHFGFDQLNAVVKALKANPDDRRCVVQMWSAQDDLGREGKDFPCNIETVFSINEGRLDMTVYNRSNDLVWGALGANCVHFSVLQEYMAGRIGVPVGQYWQVSNNMHLYLETHGQLMENLAAQAADPFVFKSVSDPYEKGVETHPLMSTDPDSWESELFDFMEDPLSEHGEPFLDPFFREVAVPMARAHRAYKTNKGQARFDLALAELANMAECDWKLAAEEWLTRRHASWARAADDGVKY</sequence>
<evidence type="ECO:0000256" key="2">
    <source>
        <dbReference type="ARBA" id="ARBA00022603"/>
    </source>
</evidence>
<keyword evidence="3" id="KW-0808">Transferase</keyword>
<dbReference type="InterPro" id="IPR023451">
    <property type="entry name" value="Thymidate_synth/dCMP_Mease_dom"/>
</dbReference>
<evidence type="ECO:0000313" key="6">
    <source>
        <dbReference type="Proteomes" id="UP000030226"/>
    </source>
</evidence>
<evidence type="ECO:0000259" key="4">
    <source>
        <dbReference type="Pfam" id="PF00303"/>
    </source>
</evidence>
<keyword evidence="2" id="KW-0489">Methyltransferase</keyword>
<dbReference type="KEGG" id="vg:23679999"/>
<comment type="similarity">
    <text evidence="1">Belongs to the thymidylate synthase family.</text>
</comment>
<feature type="domain" description="Thymidylate synthase/dCMP hydroxymethylase" evidence="4">
    <location>
        <begin position="17"/>
        <end position="230"/>
    </location>
</feature>
<dbReference type="GO" id="GO:0006231">
    <property type="term" value="P:dTMP biosynthetic process"/>
    <property type="evidence" value="ECO:0007669"/>
    <property type="project" value="TreeGrafter"/>
</dbReference>
<dbReference type="Proteomes" id="UP000030226">
    <property type="component" value="Segment"/>
</dbReference>
<dbReference type="PANTHER" id="PTHR11548">
    <property type="entry name" value="THYMIDYLATE SYNTHASE 1"/>
    <property type="match status" value="1"/>
</dbReference>
<dbReference type="SUPFAM" id="SSF55831">
    <property type="entry name" value="Thymidylate synthase/dCMP hydroxymethylase"/>
    <property type="match status" value="1"/>
</dbReference>
<name>A0A0A1IUL8_9CAUD</name>
<protein>
    <submittedName>
        <fullName evidence="5">Putative thymidylate synthase</fullName>
    </submittedName>
</protein>
<keyword evidence="6" id="KW-1185">Reference proteome</keyword>
<reference evidence="5 6" key="1">
    <citation type="journal article" date="2015" name="PLoS ONE">
        <title>Investigation of a Large Collection of Pseudomonas aeruginosa Bacteriophages Collected from a Single Environmental Source in Abidjan, Cote d'Ivoire.</title>
        <authorList>
            <person name="Essoh C."/>
            <person name="Latino L."/>
            <person name="Midoux C."/>
            <person name="Blouin Y."/>
            <person name="Loukou G."/>
            <person name="Nguetta S.P."/>
            <person name="Lathro S."/>
            <person name="Cablanmian A."/>
            <person name="Kouassi A.K."/>
            <person name="Vergnaud G."/>
            <person name="Pourcel C."/>
        </authorList>
    </citation>
    <scope>NUCLEOTIDE SEQUENCE [LARGE SCALE GENOMIC DNA]</scope>
    <source>
        <strain evidence="5">Ab18</strain>
    </source>
</reference>